<sequence>MGVVSTTIADETLPEAHFMFMDEQDSTKAPRGEAGVGGGSGDAAEEKDPGCSADSSIDGEVSQCSCRRQARRCAFVSLLFHKGREFGLSSLPEDGTAAFIDICGQIETDLPSPGSVTPLGLHCDWTVMRPA</sequence>
<dbReference type="Proteomes" id="UP001153269">
    <property type="component" value="Unassembled WGS sequence"/>
</dbReference>
<evidence type="ECO:0000313" key="3">
    <source>
        <dbReference type="Proteomes" id="UP001153269"/>
    </source>
</evidence>
<feature type="region of interest" description="Disordered" evidence="1">
    <location>
        <begin position="22"/>
        <end position="61"/>
    </location>
</feature>
<reference evidence="2" key="1">
    <citation type="submission" date="2020-03" db="EMBL/GenBank/DDBJ databases">
        <authorList>
            <person name="Weist P."/>
        </authorList>
    </citation>
    <scope>NUCLEOTIDE SEQUENCE</scope>
</reference>
<evidence type="ECO:0000313" key="2">
    <source>
        <dbReference type="EMBL" id="CAB1456250.1"/>
    </source>
</evidence>
<dbReference type="AlphaFoldDB" id="A0A9N7VXV4"/>
<organism evidence="2 3">
    <name type="scientific">Pleuronectes platessa</name>
    <name type="common">European plaice</name>
    <dbReference type="NCBI Taxonomy" id="8262"/>
    <lineage>
        <taxon>Eukaryota</taxon>
        <taxon>Metazoa</taxon>
        <taxon>Chordata</taxon>
        <taxon>Craniata</taxon>
        <taxon>Vertebrata</taxon>
        <taxon>Euteleostomi</taxon>
        <taxon>Actinopterygii</taxon>
        <taxon>Neopterygii</taxon>
        <taxon>Teleostei</taxon>
        <taxon>Neoteleostei</taxon>
        <taxon>Acanthomorphata</taxon>
        <taxon>Carangaria</taxon>
        <taxon>Pleuronectiformes</taxon>
        <taxon>Pleuronectoidei</taxon>
        <taxon>Pleuronectidae</taxon>
        <taxon>Pleuronectes</taxon>
    </lineage>
</organism>
<comment type="caution">
    <text evidence="2">The sequence shown here is derived from an EMBL/GenBank/DDBJ whole genome shotgun (WGS) entry which is preliminary data.</text>
</comment>
<keyword evidence="3" id="KW-1185">Reference proteome</keyword>
<evidence type="ECO:0000256" key="1">
    <source>
        <dbReference type="SAM" id="MobiDB-lite"/>
    </source>
</evidence>
<proteinExistence type="predicted"/>
<accession>A0A9N7VXV4</accession>
<name>A0A9N7VXV4_PLEPL</name>
<protein>
    <submittedName>
        <fullName evidence="2">Uncharacterized protein</fullName>
    </submittedName>
</protein>
<gene>
    <name evidence="2" type="ORF">PLEPLA_LOCUS44032</name>
</gene>
<dbReference type="EMBL" id="CADEAL010004291">
    <property type="protein sequence ID" value="CAB1456250.1"/>
    <property type="molecule type" value="Genomic_DNA"/>
</dbReference>